<keyword evidence="2" id="KW-1185">Reference proteome</keyword>
<dbReference type="EMBL" id="LXQA010115158">
    <property type="protein sequence ID" value="MCI19516.1"/>
    <property type="molecule type" value="Genomic_DNA"/>
</dbReference>
<evidence type="ECO:0000313" key="2">
    <source>
        <dbReference type="Proteomes" id="UP000265520"/>
    </source>
</evidence>
<sequence>MLSSPVMADELDEPTNASLGNLRSKGFRIGSQDVRTFVAVEVMEPP</sequence>
<evidence type="ECO:0000313" key="1">
    <source>
        <dbReference type="EMBL" id="MCI19516.1"/>
    </source>
</evidence>
<comment type="caution">
    <text evidence="1">The sequence shown here is derived from an EMBL/GenBank/DDBJ whole genome shotgun (WGS) entry which is preliminary data.</text>
</comment>
<reference evidence="1 2" key="1">
    <citation type="journal article" date="2018" name="Front. Plant Sci.">
        <title>Red Clover (Trifolium pratense) and Zigzag Clover (T. medium) - A Picture of Genomic Similarities and Differences.</title>
        <authorList>
            <person name="Dluhosova J."/>
            <person name="Istvanek J."/>
            <person name="Nedelnik J."/>
            <person name="Repkova J."/>
        </authorList>
    </citation>
    <scope>NUCLEOTIDE SEQUENCE [LARGE SCALE GENOMIC DNA]</scope>
    <source>
        <strain evidence="2">cv. 10/8</strain>
        <tissue evidence="1">Leaf</tissue>
    </source>
</reference>
<proteinExistence type="predicted"/>
<protein>
    <submittedName>
        <fullName evidence="1">Uncharacterized protein</fullName>
    </submittedName>
</protein>
<accession>A0A392Q7J3</accession>
<name>A0A392Q7J3_9FABA</name>
<dbReference type="Proteomes" id="UP000265520">
    <property type="component" value="Unassembled WGS sequence"/>
</dbReference>
<dbReference type="AlphaFoldDB" id="A0A392Q7J3"/>
<organism evidence="1 2">
    <name type="scientific">Trifolium medium</name>
    <dbReference type="NCBI Taxonomy" id="97028"/>
    <lineage>
        <taxon>Eukaryota</taxon>
        <taxon>Viridiplantae</taxon>
        <taxon>Streptophyta</taxon>
        <taxon>Embryophyta</taxon>
        <taxon>Tracheophyta</taxon>
        <taxon>Spermatophyta</taxon>
        <taxon>Magnoliopsida</taxon>
        <taxon>eudicotyledons</taxon>
        <taxon>Gunneridae</taxon>
        <taxon>Pentapetalae</taxon>
        <taxon>rosids</taxon>
        <taxon>fabids</taxon>
        <taxon>Fabales</taxon>
        <taxon>Fabaceae</taxon>
        <taxon>Papilionoideae</taxon>
        <taxon>50 kb inversion clade</taxon>
        <taxon>NPAAA clade</taxon>
        <taxon>Hologalegina</taxon>
        <taxon>IRL clade</taxon>
        <taxon>Trifolieae</taxon>
        <taxon>Trifolium</taxon>
    </lineage>
</organism>